<sequence>MSSSTPKPPVVRPPVVQPGAGNNIIISPTQRGNPVLECIRNVGKEFGDIVADYQVGRTTGVLFLSLKYHRLHPEYIHTRVEKLGHSYGLRIILIHCDVSEHREPIREITKARPAMGLINNITVIVAFSYEDAGHYLSTFKQFEHKPPDLIKERVDKDHDSILRTALTTISRVNKTDVETLKSSFGSFANIANASGDQLRNLPGFGQVKVKNIKNAFDKPFRNHATSTLPLPSTQRSALASGAPTLVASDPGKGKSKQPARSPSPAWDIEDIDLDSPPRDPPIPAPPTSSKTTGADASTWDIELDLNDSD</sequence>
<evidence type="ECO:0000256" key="1">
    <source>
        <dbReference type="ARBA" id="ARBA00004123"/>
    </source>
</evidence>
<proteinExistence type="inferred from homology"/>
<dbReference type="AlphaFoldDB" id="A0A8H7DQJ5"/>
<gene>
    <name evidence="9" type="primary">RAD10</name>
    <name evidence="9" type="ORF">PC9H_007838</name>
</gene>
<dbReference type="InterPro" id="IPR011335">
    <property type="entry name" value="Restrct_endonuc-II-like"/>
</dbReference>
<dbReference type="GO" id="GO:0003684">
    <property type="term" value="F:damaged DNA binding"/>
    <property type="evidence" value="ECO:0007669"/>
    <property type="project" value="InterPro"/>
</dbReference>
<dbReference type="GO" id="GO:0070522">
    <property type="term" value="C:ERCC4-ERCC1 complex"/>
    <property type="evidence" value="ECO:0007669"/>
    <property type="project" value="TreeGrafter"/>
</dbReference>
<dbReference type="OrthoDB" id="10262814at2759"/>
<reference evidence="9" key="1">
    <citation type="submission" date="2019-07" db="EMBL/GenBank/DDBJ databases">
        <authorList>
            <person name="Palmer J.M."/>
        </authorList>
    </citation>
    <scope>NUCLEOTIDE SEQUENCE</scope>
    <source>
        <strain evidence="9">PC9</strain>
    </source>
</reference>
<dbReference type="GO" id="GO:0004519">
    <property type="term" value="F:endonuclease activity"/>
    <property type="evidence" value="ECO:0007669"/>
    <property type="project" value="UniProtKB-KW"/>
</dbReference>
<dbReference type="Pfam" id="PF03834">
    <property type="entry name" value="Rad10"/>
    <property type="match status" value="1"/>
</dbReference>
<evidence type="ECO:0000313" key="9">
    <source>
        <dbReference type="EMBL" id="KAF7428611.1"/>
    </source>
</evidence>
<dbReference type="EMBL" id="JACETU010000005">
    <property type="protein sequence ID" value="KAF7428611.1"/>
    <property type="molecule type" value="Genomic_DNA"/>
</dbReference>
<dbReference type="VEuPathDB" id="FungiDB:PC9H_007838"/>
<name>A0A8H7DQJ5_PLEOS</name>
<dbReference type="Gene3D" id="1.10.150.20">
    <property type="entry name" value="5' to 3' exonuclease, C-terminal subdomain"/>
    <property type="match status" value="1"/>
</dbReference>
<evidence type="ECO:0000256" key="6">
    <source>
        <dbReference type="ARBA" id="ARBA00023242"/>
    </source>
</evidence>
<dbReference type="GO" id="GO:0003697">
    <property type="term" value="F:single-stranded DNA binding"/>
    <property type="evidence" value="ECO:0007669"/>
    <property type="project" value="TreeGrafter"/>
</dbReference>
<keyword evidence="5" id="KW-0234">DNA repair</keyword>
<dbReference type="GeneID" id="59377656"/>
<dbReference type="GO" id="GO:0000110">
    <property type="term" value="C:nucleotide-excision repair factor 1 complex"/>
    <property type="evidence" value="ECO:0007669"/>
    <property type="project" value="TreeGrafter"/>
</dbReference>
<keyword evidence="6" id="KW-0539">Nucleus</keyword>
<protein>
    <submittedName>
        <fullName evidence="9">SsDNA endonuclease and repair protein rad10</fullName>
    </submittedName>
</protein>
<comment type="subcellular location">
    <subcellularLocation>
        <location evidence="1">Nucleus</location>
    </subcellularLocation>
</comment>
<dbReference type="InterPro" id="IPR004579">
    <property type="entry name" value="ERCC1/RAD10/SWI10"/>
</dbReference>
<evidence type="ECO:0000256" key="2">
    <source>
        <dbReference type="ARBA" id="ARBA00008283"/>
    </source>
</evidence>
<keyword evidence="4" id="KW-0238">DNA-binding</keyword>
<dbReference type="SUPFAM" id="SSF47781">
    <property type="entry name" value="RuvA domain 2-like"/>
    <property type="match status" value="1"/>
</dbReference>
<dbReference type="Pfam" id="PF14520">
    <property type="entry name" value="HHH_5"/>
    <property type="match status" value="1"/>
</dbReference>
<dbReference type="InterPro" id="IPR010994">
    <property type="entry name" value="RuvA_2-like"/>
</dbReference>
<comment type="similarity">
    <text evidence="2">Belongs to the ERCC1/RAD10/SWI10 family.</text>
</comment>
<dbReference type="InterPro" id="IPR047260">
    <property type="entry name" value="ERCC1-like_central_dom"/>
</dbReference>
<dbReference type="RefSeq" id="XP_036630983.1">
    <property type="nucleotide sequence ID" value="XM_036777363.1"/>
</dbReference>
<dbReference type="Proteomes" id="UP000623687">
    <property type="component" value="Unassembled WGS sequence"/>
</dbReference>
<evidence type="ECO:0000256" key="4">
    <source>
        <dbReference type="ARBA" id="ARBA00023125"/>
    </source>
</evidence>
<dbReference type="FunFam" id="3.40.50.10130:FF:000001">
    <property type="entry name" value="DNA excision repair protein ERCC-1"/>
    <property type="match status" value="1"/>
</dbReference>
<organism evidence="9 10">
    <name type="scientific">Pleurotus ostreatus</name>
    <name type="common">Oyster mushroom</name>
    <name type="synonym">White-rot fungus</name>
    <dbReference type="NCBI Taxonomy" id="5322"/>
    <lineage>
        <taxon>Eukaryota</taxon>
        <taxon>Fungi</taxon>
        <taxon>Dikarya</taxon>
        <taxon>Basidiomycota</taxon>
        <taxon>Agaricomycotina</taxon>
        <taxon>Agaricomycetes</taxon>
        <taxon>Agaricomycetidae</taxon>
        <taxon>Agaricales</taxon>
        <taxon>Pleurotineae</taxon>
        <taxon>Pleurotaceae</taxon>
        <taxon>Pleurotus</taxon>
    </lineage>
</organism>
<dbReference type="CDD" id="cd22325">
    <property type="entry name" value="ERCC1_C-like"/>
    <property type="match status" value="1"/>
</dbReference>
<evidence type="ECO:0000256" key="3">
    <source>
        <dbReference type="ARBA" id="ARBA00022763"/>
    </source>
</evidence>
<dbReference type="GO" id="GO:0006312">
    <property type="term" value="P:mitotic recombination"/>
    <property type="evidence" value="ECO:0007669"/>
    <property type="project" value="TreeGrafter"/>
</dbReference>
<dbReference type="GO" id="GO:0006302">
    <property type="term" value="P:double-strand break repair"/>
    <property type="evidence" value="ECO:0007669"/>
    <property type="project" value="UniProtKB-ARBA"/>
</dbReference>
<keyword evidence="10" id="KW-1185">Reference proteome</keyword>
<feature type="domain" description="ERCC1-like central" evidence="8">
    <location>
        <begin position="23"/>
        <end position="140"/>
    </location>
</feature>
<keyword evidence="9" id="KW-0255">Endonuclease</keyword>
<evidence type="ECO:0000256" key="5">
    <source>
        <dbReference type="ARBA" id="ARBA00023204"/>
    </source>
</evidence>
<dbReference type="PANTHER" id="PTHR12749:SF0">
    <property type="entry name" value="DNA EXCISION REPAIR PROTEIN ERCC-1"/>
    <property type="match status" value="1"/>
</dbReference>
<evidence type="ECO:0000256" key="7">
    <source>
        <dbReference type="SAM" id="MobiDB-lite"/>
    </source>
</evidence>
<dbReference type="GO" id="GO:0070914">
    <property type="term" value="P:UV-damage excision repair"/>
    <property type="evidence" value="ECO:0007669"/>
    <property type="project" value="TreeGrafter"/>
</dbReference>
<dbReference type="SUPFAM" id="SSF52980">
    <property type="entry name" value="Restriction endonuclease-like"/>
    <property type="match status" value="1"/>
</dbReference>
<dbReference type="PANTHER" id="PTHR12749">
    <property type="entry name" value="EXCISION REPAIR CROSS-COMPLEMENTING 1 ERCC1"/>
    <property type="match status" value="1"/>
</dbReference>
<keyword evidence="9" id="KW-0540">Nuclease</keyword>
<comment type="caution">
    <text evidence="9">The sequence shown here is derived from an EMBL/GenBank/DDBJ whole genome shotgun (WGS) entry which is preliminary data.</text>
</comment>
<feature type="region of interest" description="Disordered" evidence="7">
    <location>
        <begin position="243"/>
        <end position="309"/>
    </location>
</feature>
<dbReference type="NCBIfam" id="TIGR00597">
    <property type="entry name" value="rad10"/>
    <property type="match status" value="1"/>
</dbReference>
<accession>A0A8H7DQJ5</accession>
<keyword evidence="3" id="KW-0227">DNA damage</keyword>
<evidence type="ECO:0000313" key="10">
    <source>
        <dbReference type="Proteomes" id="UP000623687"/>
    </source>
</evidence>
<keyword evidence="9" id="KW-0378">Hydrolase</keyword>
<evidence type="ECO:0000259" key="8">
    <source>
        <dbReference type="Pfam" id="PF03834"/>
    </source>
</evidence>
<dbReference type="Gene3D" id="3.40.50.10130">
    <property type="match status" value="1"/>
</dbReference>